<accession>A0ABX6YGS7</accession>
<dbReference type="InterPro" id="IPR023214">
    <property type="entry name" value="HAD_sf"/>
</dbReference>
<evidence type="ECO:0000313" key="6">
    <source>
        <dbReference type="Proteomes" id="UP000662814"/>
    </source>
</evidence>
<keyword evidence="4" id="KW-0460">Magnesium</keyword>
<organism evidence="5 6">
    <name type="scientific">Paramicrobacterium chengjingii</name>
    <dbReference type="NCBI Taxonomy" id="2769067"/>
    <lineage>
        <taxon>Bacteria</taxon>
        <taxon>Bacillati</taxon>
        <taxon>Actinomycetota</taxon>
        <taxon>Actinomycetes</taxon>
        <taxon>Micrococcales</taxon>
        <taxon>Microbacteriaceae</taxon>
        <taxon>Paramicrobacterium</taxon>
    </lineage>
</organism>
<dbReference type="SUPFAM" id="SSF56784">
    <property type="entry name" value="HAD-like"/>
    <property type="match status" value="1"/>
</dbReference>
<protein>
    <submittedName>
        <fullName evidence="5">HAD family phosphatase</fullName>
    </submittedName>
</protein>
<gene>
    <name evidence="5" type="ORF">HCR76_13540</name>
</gene>
<evidence type="ECO:0000313" key="5">
    <source>
        <dbReference type="EMBL" id="QPZ37825.1"/>
    </source>
</evidence>
<dbReference type="Proteomes" id="UP000662814">
    <property type="component" value="Chromosome"/>
</dbReference>
<sequence length="230" mass="25470">MFNGIVFDCDGVLVDTEPLSMRVTQKAVAELGWHPTVEELYRLFLGCSKEHLQKIVEKKTGRKLTRDWLTPYRAFRNDLFRRELTEIHGISFALDRIDMPIALASNSSHAHIELALEIVGLFPRFQRNISSAEDVAQGKPAPDVYLHAANQLGLDPTECMAVDDSRAGVESAKAAGMYVLAYETPLTPRGSFDDLGVSTFNNMRELPGLVNKIRTATTRSNSNAQSATSS</sequence>
<dbReference type="EMBL" id="CP061169">
    <property type="protein sequence ID" value="QPZ37825.1"/>
    <property type="molecule type" value="Genomic_DNA"/>
</dbReference>
<dbReference type="InterPro" id="IPR023198">
    <property type="entry name" value="PGP-like_dom2"/>
</dbReference>
<comment type="similarity">
    <text evidence="2">Belongs to the HAD-like hydrolase superfamily. CbbY/CbbZ/Gph/YieH family.</text>
</comment>
<dbReference type="InterPro" id="IPR051600">
    <property type="entry name" value="Beta-PGM-like"/>
</dbReference>
<dbReference type="RefSeq" id="WP_166991496.1">
    <property type="nucleotide sequence ID" value="NZ_CP061169.1"/>
</dbReference>
<evidence type="ECO:0000256" key="2">
    <source>
        <dbReference type="ARBA" id="ARBA00006171"/>
    </source>
</evidence>
<dbReference type="NCBIfam" id="TIGR01509">
    <property type="entry name" value="HAD-SF-IA-v3"/>
    <property type="match status" value="1"/>
</dbReference>
<name>A0ABX6YGS7_9MICO</name>
<evidence type="ECO:0000256" key="4">
    <source>
        <dbReference type="ARBA" id="ARBA00022842"/>
    </source>
</evidence>
<proteinExistence type="inferred from homology"/>
<dbReference type="PRINTS" id="PR00413">
    <property type="entry name" value="HADHALOGNASE"/>
</dbReference>
<reference evidence="5 6" key="1">
    <citation type="submission" date="2020-12" db="EMBL/GenBank/DDBJ databases">
        <title>Microbacterium sp. HY060.</title>
        <authorList>
            <person name="Zhou J."/>
        </authorList>
    </citation>
    <scope>NUCLEOTIDE SEQUENCE [LARGE SCALE GENOMIC DNA]</scope>
    <source>
        <strain evidence="5 6">HY60</strain>
    </source>
</reference>
<keyword evidence="3" id="KW-0479">Metal-binding</keyword>
<evidence type="ECO:0000256" key="3">
    <source>
        <dbReference type="ARBA" id="ARBA00022723"/>
    </source>
</evidence>
<evidence type="ECO:0000256" key="1">
    <source>
        <dbReference type="ARBA" id="ARBA00001946"/>
    </source>
</evidence>
<dbReference type="Pfam" id="PF00702">
    <property type="entry name" value="Hydrolase"/>
    <property type="match status" value="1"/>
</dbReference>
<comment type="cofactor">
    <cofactor evidence="1">
        <name>Mg(2+)</name>
        <dbReference type="ChEBI" id="CHEBI:18420"/>
    </cofactor>
</comment>
<dbReference type="Gene3D" id="3.40.50.1000">
    <property type="entry name" value="HAD superfamily/HAD-like"/>
    <property type="match status" value="1"/>
</dbReference>
<dbReference type="NCBIfam" id="TIGR01549">
    <property type="entry name" value="HAD-SF-IA-v1"/>
    <property type="match status" value="1"/>
</dbReference>
<dbReference type="SFLD" id="SFLDG01129">
    <property type="entry name" value="C1.5:_HAD__Beta-PGM__Phosphata"/>
    <property type="match status" value="1"/>
</dbReference>
<keyword evidence="6" id="KW-1185">Reference proteome</keyword>
<dbReference type="SFLD" id="SFLDS00003">
    <property type="entry name" value="Haloacid_Dehalogenase"/>
    <property type="match status" value="1"/>
</dbReference>
<dbReference type="InterPro" id="IPR006439">
    <property type="entry name" value="HAD-SF_hydro_IA"/>
</dbReference>
<dbReference type="InterPro" id="IPR036412">
    <property type="entry name" value="HAD-like_sf"/>
</dbReference>
<dbReference type="PANTHER" id="PTHR46193">
    <property type="entry name" value="6-PHOSPHOGLUCONATE PHOSPHATASE"/>
    <property type="match status" value="1"/>
</dbReference>
<dbReference type="PANTHER" id="PTHR46193:SF10">
    <property type="entry name" value="6-PHOSPHOGLUCONATE PHOSPHATASE"/>
    <property type="match status" value="1"/>
</dbReference>
<dbReference type="Gene3D" id="1.10.150.240">
    <property type="entry name" value="Putative phosphatase, domain 2"/>
    <property type="match status" value="1"/>
</dbReference>